<proteinExistence type="predicted"/>
<dbReference type="OrthoDB" id="2432613at2759"/>
<evidence type="ECO:0000313" key="6">
    <source>
        <dbReference type="Proteomes" id="UP000053328"/>
    </source>
</evidence>
<feature type="domain" description="Yeast cell wall synthesis Kre9/Knh1 C-terminal" evidence="3">
    <location>
        <begin position="179"/>
        <end position="258"/>
    </location>
</feature>
<dbReference type="InterPro" id="IPR008659">
    <property type="entry name" value="Kre9/Knh1_C"/>
</dbReference>
<organism evidence="5 6">
    <name type="scientific">Exophiala spinifera</name>
    <dbReference type="NCBI Taxonomy" id="91928"/>
    <lineage>
        <taxon>Eukaryota</taxon>
        <taxon>Fungi</taxon>
        <taxon>Dikarya</taxon>
        <taxon>Ascomycota</taxon>
        <taxon>Pezizomycotina</taxon>
        <taxon>Eurotiomycetes</taxon>
        <taxon>Chaetothyriomycetidae</taxon>
        <taxon>Chaetothyriales</taxon>
        <taxon>Herpotrichiellaceae</taxon>
        <taxon>Exophiala</taxon>
    </lineage>
</organism>
<feature type="signal peptide" evidence="2">
    <location>
        <begin position="1"/>
        <end position="19"/>
    </location>
</feature>
<dbReference type="GO" id="GO:0031505">
    <property type="term" value="P:fungal-type cell wall organization"/>
    <property type="evidence" value="ECO:0007669"/>
    <property type="project" value="TreeGrafter"/>
</dbReference>
<protein>
    <submittedName>
        <fullName evidence="5">Uncharacterized protein</fullName>
    </submittedName>
</protein>
<accession>A0A0D2AY13</accession>
<evidence type="ECO:0000256" key="1">
    <source>
        <dbReference type="ARBA" id="ARBA00022729"/>
    </source>
</evidence>
<dbReference type="EMBL" id="KN847499">
    <property type="protein sequence ID" value="KIW11588.1"/>
    <property type="molecule type" value="Genomic_DNA"/>
</dbReference>
<gene>
    <name evidence="5" type="ORF">PV08_10889</name>
</gene>
<dbReference type="PANTHER" id="PTHR28154:SF1">
    <property type="entry name" value="CELL WALL SYNTHESIS PROTEIN KNH1-RELATED"/>
    <property type="match status" value="1"/>
</dbReference>
<dbReference type="InterPro" id="IPR018466">
    <property type="entry name" value="Kre9/Knh1-like_N"/>
</dbReference>
<dbReference type="VEuPathDB" id="FungiDB:PV08_10889"/>
<dbReference type="AlphaFoldDB" id="A0A0D2AY13"/>
<keyword evidence="1 2" id="KW-0732">Signal</keyword>
<dbReference type="Proteomes" id="UP000053328">
    <property type="component" value="Unassembled WGS sequence"/>
</dbReference>
<dbReference type="Pfam" id="PF10342">
    <property type="entry name" value="Kre9_KNH"/>
    <property type="match status" value="1"/>
</dbReference>
<feature type="domain" description="Yeast cell wall synthesis Kre9/Knh1-like N-terminal" evidence="4">
    <location>
        <begin position="26"/>
        <end position="126"/>
    </location>
</feature>
<dbReference type="RefSeq" id="XP_016231804.1">
    <property type="nucleotide sequence ID" value="XM_016385202.1"/>
</dbReference>
<sequence length="270" mass="28075">MILRSVLLVAASLLSFALADVEVTSPAAGASLAGLSLTVEWEDSGDTPKLADLASYQLFLCAGGNDEDEYVQLATLVTTGDFEKGNSVTATLTPGLGANVQNAYFLKFISAATGGTVVNFSNRFSLTSMTGTFPAAVTTGLKSVTGTKGPATQNNIQSAQNKAPAADPAVDTAPPNGNSVYQVPYTLQTGSIRYAPMPPRAPTQITAKTASAQWPTSAWTVYKSNVGAPNAITTHTEVMTFSVSSREATVAAAGQPTDAALQKFLNRWKD</sequence>
<evidence type="ECO:0000259" key="4">
    <source>
        <dbReference type="Pfam" id="PF10342"/>
    </source>
</evidence>
<evidence type="ECO:0000313" key="5">
    <source>
        <dbReference type="EMBL" id="KIW11588.1"/>
    </source>
</evidence>
<dbReference type="GO" id="GO:0042546">
    <property type="term" value="P:cell wall biogenesis"/>
    <property type="evidence" value="ECO:0007669"/>
    <property type="project" value="InterPro"/>
</dbReference>
<name>A0A0D2AY13_9EURO</name>
<dbReference type="GO" id="GO:0005576">
    <property type="term" value="C:extracellular region"/>
    <property type="evidence" value="ECO:0007669"/>
    <property type="project" value="TreeGrafter"/>
</dbReference>
<dbReference type="GeneID" id="27337972"/>
<reference evidence="5 6" key="1">
    <citation type="submission" date="2015-01" db="EMBL/GenBank/DDBJ databases">
        <title>The Genome Sequence of Exophiala spinifera CBS89968.</title>
        <authorList>
            <consortium name="The Broad Institute Genomics Platform"/>
            <person name="Cuomo C."/>
            <person name="de Hoog S."/>
            <person name="Gorbushina A."/>
            <person name="Stielow B."/>
            <person name="Teixiera M."/>
            <person name="Abouelleil A."/>
            <person name="Chapman S.B."/>
            <person name="Priest M."/>
            <person name="Young S.K."/>
            <person name="Wortman J."/>
            <person name="Nusbaum C."/>
            <person name="Birren B."/>
        </authorList>
    </citation>
    <scope>NUCLEOTIDE SEQUENCE [LARGE SCALE GENOMIC DNA]</scope>
    <source>
        <strain evidence="5 6">CBS 89968</strain>
    </source>
</reference>
<dbReference type="Pfam" id="PF05390">
    <property type="entry name" value="Kre9_KNH1_C"/>
    <property type="match status" value="1"/>
</dbReference>
<keyword evidence="6" id="KW-1185">Reference proteome</keyword>
<feature type="chain" id="PRO_5002249272" evidence="2">
    <location>
        <begin position="20"/>
        <end position="270"/>
    </location>
</feature>
<dbReference type="InterPro" id="IPR045328">
    <property type="entry name" value="Kre9/Knh1"/>
</dbReference>
<dbReference type="GO" id="GO:0006078">
    <property type="term" value="P:(1-&gt;6)-beta-D-glucan biosynthetic process"/>
    <property type="evidence" value="ECO:0007669"/>
    <property type="project" value="InterPro"/>
</dbReference>
<dbReference type="STRING" id="91928.A0A0D2AY13"/>
<evidence type="ECO:0000259" key="3">
    <source>
        <dbReference type="Pfam" id="PF05390"/>
    </source>
</evidence>
<dbReference type="HOGENOM" id="CLU_063732_0_0_1"/>
<dbReference type="PANTHER" id="PTHR28154">
    <property type="entry name" value="CELL WALL SYNTHESIS PROTEIN KNH1-RELATED"/>
    <property type="match status" value="1"/>
</dbReference>
<evidence type="ECO:0000256" key="2">
    <source>
        <dbReference type="SAM" id="SignalP"/>
    </source>
</evidence>